<accession>A0A833RN16</accession>
<gene>
    <name evidence="2" type="ORF">GN244_ATG20068</name>
</gene>
<feature type="region of interest" description="Disordered" evidence="1">
    <location>
        <begin position="39"/>
        <end position="73"/>
    </location>
</feature>
<evidence type="ECO:0000313" key="3">
    <source>
        <dbReference type="Proteomes" id="UP000602510"/>
    </source>
</evidence>
<dbReference type="Proteomes" id="UP000602510">
    <property type="component" value="Unassembled WGS sequence"/>
</dbReference>
<reference evidence="2" key="1">
    <citation type="submission" date="2020-04" db="EMBL/GenBank/DDBJ databases">
        <title>Hybrid Assembly of Korean Phytophthora infestans isolates.</title>
        <authorList>
            <person name="Prokchorchik M."/>
            <person name="Lee Y."/>
            <person name="Seo J."/>
            <person name="Cho J.-H."/>
            <person name="Park Y.-E."/>
            <person name="Jang D.-C."/>
            <person name="Im J.-S."/>
            <person name="Choi J.-G."/>
            <person name="Park H.-J."/>
            <person name="Lee G.-B."/>
            <person name="Lee Y.-G."/>
            <person name="Hong S.-Y."/>
            <person name="Cho K."/>
            <person name="Sohn K.H."/>
        </authorList>
    </citation>
    <scope>NUCLEOTIDE SEQUENCE</scope>
    <source>
        <strain evidence="2">KR_1_A1</strain>
    </source>
</reference>
<evidence type="ECO:0000313" key="2">
    <source>
        <dbReference type="EMBL" id="KAF4028287.1"/>
    </source>
</evidence>
<feature type="compositionally biased region" description="Polar residues" evidence="1">
    <location>
        <begin position="51"/>
        <end position="73"/>
    </location>
</feature>
<organism evidence="2 3">
    <name type="scientific">Phytophthora infestans</name>
    <name type="common">Potato late blight agent</name>
    <name type="synonym">Botrytis infestans</name>
    <dbReference type="NCBI Taxonomy" id="4787"/>
    <lineage>
        <taxon>Eukaryota</taxon>
        <taxon>Sar</taxon>
        <taxon>Stramenopiles</taxon>
        <taxon>Oomycota</taxon>
        <taxon>Peronosporomycetes</taxon>
        <taxon>Peronosporales</taxon>
        <taxon>Peronosporaceae</taxon>
        <taxon>Phytophthora</taxon>
    </lineage>
</organism>
<keyword evidence="3" id="KW-1185">Reference proteome</keyword>
<name>A0A833RN16_PHYIN</name>
<dbReference type="AlphaFoldDB" id="A0A833RN16"/>
<evidence type="ECO:0000256" key="1">
    <source>
        <dbReference type="SAM" id="MobiDB-lite"/>
    </source>
</evidence>
<dbReference type="EMBL" id="WSZM01001101">
    <property type="protein sequence ID" value="KAF4028287.1"/>
    <property type="molecule type" value="Genomic_DNA"/>
</dbReference>
<protein>
    <submittedName>
        <fullName evidence="2">Uncharacterized protein</fullName>
    </submittedName>
</protein>
<proteinExistence type="predicted"/>
<feature type="region of interest" description="Disordered" evidence="1">
    <location>
        <begin position="1"/>
        <end position="25"/>
    </location>
</feature>
<comment type="caution">
    <text evidence="2">The sequence shown here is derived from an EMBL/GenBank/DDBJ whole genome shotgun (WGS) entry which is preliminary data.</text>
</comment>
<sequence>MDERRRADTPMSSHVPGKRDHHLQTPDVIHERLNVVSELHASGGRAPSRYGQMTPSTPVQTPANRQPNSSRTR</sequence>